<dbReference type="Proteomes" id="UP001497623">
    <property type="component" value="Unassembled WGS sequence"/>
</dbReference>
<feature type="compositionally biased region" description="Polar residues" evidence="1">
    <location>
        <begin position="14"/>
        <end position="24"/>
    </location>
</feature>
<proteinExistence type="predicted"/>
<protein>
    <submittedName>
        <fullName evidence="2">Uncharacterized protein</fullName>
    </submittedName>
</protein>
<feature type="region of interest" description="Disordered" evidence="1">
    <location>
        <begin position="65"/>
        <end position="103"/>
    </location>
</feature>
<dbReference type="AlphaFoldDB" id="A0AAV2PSW9"/>
<evidence type="ECO:0000313" key="2">
    <source>
        <dbReference type="EMBL" id="CAL4063288.1"/>
    </source>
</evidence>
<feature type="compositionally biased region" description="Polar residues" evidence="1">
    <location>
        <begin position="43"/>
        <end position="52"/>
    </location>
</feature>
<feature type="compositionally biased region" description="Low complexity" evidence="1">
    <location>
        <begin position="1"/>
        <end position="13"/>
    </location>
</feature>
<sequence>GASSPVPVRAASSCTSDSYDTESGLSVDRGEGRSTGGGGHATQLRNATSHINRSQQLVNNKTQDDALSSLGDHGTASLESQGIESRGLRESTPRKSSSSLPHLDYLPNLNKLSDVIRNLVMGNVVCVRPILKPRKICIYTCADLKDTMMERSALMEHVYPKLRLYCMGKGYELNIVDLHWGIPDEHLNDHHFKEQCLGQLTTQARDSHIVTIVFLNETFGNALLPTTIEGPDFNQAISGMEHDTDREVFWKWYHWDENAIPPCYKLLPISTHIPNIKETSVSVHQDAVQAWNNEVRKLMTLMRMVFNQEQKEKYLSTVMEQEIKQSVFMNQESAKHCLWICRKFTHFPSHNIPAQGKVYVAVEPESKKRLDILQSELK</sequence>
<feature type="non-terminal residue" evidence="2">
    <location>
        <position position="1"/>
    </location>
</feature>
<feature type="non-terminal residue" evidence="2">
    <location>
        <position position="378"/>
    </location>
</feature>
<evidence type="ECO:0000256" key="1">
    <source>
        <dbReference type="SAM" id="MobiDB-lite"/>
    </source>
</evidence>
<reference evidence="2 3" key="1">
    <citation type="submission" date="2024-05" db="EMBL/GenBank/DDBJ databases">
        <authorList>
            <person name="Wallberg A."/>
        </authorList>
    </citation>
    <scope>NUCLEOTIDE SEQUENCE [LARGE SCALE GENOMIC DNA]</scope>
</reference>
<dbReference type="PANTHER" id="PTHR19871:SF37">
    <property type="entry name" value="GH25853P"/>
    <property type="match status" value="1"/>
</dbReference>
<evidence type="ECO:0000313" key="3">
    <source>
        <dbReference type="Proteomes" id="UP001497623"/>
    </source>
</evidence>
<dbReference type="PANTHER" id="PTHR19871">
    <property type="entry name" value="BETA TRANSDUCIN-RELATED PROTEIN"/>
    <property type="match status" value="1"/>
</dbReference>
<comment type="caution">
    <text evidence="2">The sequence shown here is derived from an EMBL/GenBank/DDBJ whole genome shotgun (WGS) entry which is preliminary data.</text>
</comment>
<dbReference type="EMBL" id="CAXKWB010001092">
    <property type="protein sequence ID" value="CAL4063288.1"/>
    <property type="molecule type" value="Genomic_DNA"/>
</dbReference>
<feature type="region of interest" description="Disordered" evidence="1">
    <location>
        <begin position="1"/>
        <end position="52"/>
    </location>
</feature>
<name>A0AAV2PSW9_MEGNR</name>
<dbReference type="InterPro" id="IPR052752">
    <property type="entry name" value="NACHT-WD_repeat"/>
</dbReference>
<organism evidence="2 3">
    <name type="scientific">Meganyctiphanes norvegica</name>
    <name type="common">Northern krill</name>
    <name type="synonym">Thysanopoda norvegica</name>
    <dbReference type="NCBI Taxonomy" id="48144"/>
    <lineage>
        <taxon>Eukaryota</taxon>
        <taxon>Metazoa</taxon>
        <taxon>Ecdysozoa</taxon>
        <taxon>Arthropoda</taxon>
        <taxon>Crustacea</taxon>
        <taxon>Multicrustacea</taxon>
        <taxon>Malacostraca</taxon>
        <taxon>Eumalacostraca</taxon>
        <taxon>Eucarida</taxon>
        <taxon>Euphausiacea</taxon>
        <taxon>Euphausiidae</taxon>
        <taxon>Meganyctiphanes</taxon>
    </lineage>
</organism>
<accession>A0AAV2PSW9</accession>
<gene>
    <name evidence="2" type="ORF">MNOR_LOCUS3251</name>
</gene>
<keyword evidence="3" id="KW-1185">Reference proteome</keyword>